<dbReference type="PANTHER" id="PTHR11113">
    <property type="entry name" value="N-ACETYLGLUCOSAMINE-6-PHOSPHATE DEACETYLASE"/>
    <property type="match status" value="1"/>
</dbReference>
<keyword evidence="2 6" id="KW-0479">Metal-binding</keyword>
<dbReference type="Pfam" id="PF01979">
    <property type="entry name" value="Amidohydro_1"/>
    <property type="match status" value="1"/>
</dbReference>
<dbReference type="EMBL" id="BOOW01000036">
    <property type="protein sequence ID" value="GII95549.1"/>
    <property type="molecule type" value="Genomic_DNA"/>
</dbReference>
<dbReference type="InterPro" id="IPR003764">
    <property type="entry name" value="GlcNAc_6-P_deAcase"/>
</dbReference>
<dbReference type="Gene3D" id="3.20.20.140">
    <property type="entry name" value="Metal-dependent hydrolases"/>
    <property type="match status" value="1"/>
</dbReference>
<feature type="binding site" evidence="6">
    <location>
        <position position="209"/>
    </location>
    <ligand>
        <name>Zn(2+)</name>
        <dbReference type="ChEBI" id="CHEBI:29105"/>
    </ligand>
</feature>
<accession>A0A919RN72</accession>
<dbReference type="GO" id="GO:0046872">
    <property type="term" value="F:metal ion binding"/>
    <property type="evidence" value="ECO:0007669"/>
    <property type="project" value="UniProtKB-KW"/>
</dbReference>
<dbReference type="InterPro" id="IPR006680">
    <property type="entry name" value="Amidohydro-rel"/>
</dbReference>
<feature type="domain" description="Amidohydrolase-related" evidence="7">
    <location>
        <begin position="39"/>
        <end position="376"/>
    </location>
</feature>
<comment type="caution">
    <text evidence="8">The sequence shown here is derived from an EMBL/GenBank/DDBJ whole genome shotgun (WGS) entry which is preliminary data.</text>
</comment>
<dbReference type="SUPFAM" id="SSF51556">
    <property type="entry name" value="Metallo-dependent hydrolases"/>
    <property type="match status" value="1"/>
</dbReference>
<reference evidence="8" key="1">
    <citation type="submission" date="2021-01" db="EMBL/GenBank/DDBJ databases">
        <title>Whole genome shotgun sequence of Sinosporangium siamense NBRC 109515.</title>
        <authorList>
            <person name="Komaki H."/>
            <person name="Tamura T."/>
        </authorList>
    </citation>
    <scope>NUCLEOTIDE SEQUENCE</scope>
    <source>
        <strain evidence="8">NBRC 109515</strain>
    </source>
</reference>
<protein>
    <recommendedName>
        <fullName evidence="7">Amidohydrolase-related domain-containing protein</fullName>
    </recommendedName>
</protein>
<evidence type="ECO:0000313" key="9">
    <source>
        <dbReference type="Proteomes" id="UP000606172"/>
    </source>
</evidence>
<proteinExistence type="inferred from homology"/>
<comment type="cofactor">
    <cofactor evidence="6">
        <name>a divalent metal cation</name>
        <dbReference type="ChEBI" id="CHEBI:60240"/>
    </cofactor>
    <text evidence="6">Binds 1 divalent metal cation per subunit.</text>
</comment>
<dbReference type="RefSeq" id="WP_204030598.1">
    <property type="nucleotide sequence ID" value="NZ_BOOW01000036.1"/>
</dbReference>
<gene>
    <name evidence="8" type="ORF">Ssi02_57800</name>
</gene>
<dbReference type="InterPro" id="IPR032466">
    <property type="entry name" value="Metal_Hydrolase"/>
</dbReference>
<dbReference type="PANTHER" id="PTHR11113:SF14">
    <property type="entry name" value="N-ACETYLGLUCOSAMINE-6-PHOSPHATE DEACETYLASE"/>
    <property type="match status" value="1"/>
</dbReference>
<name>A0A919RN72_9ACTN</name>
<evidence type="ECO:0000256" key="3">
    <source>
        <dbReference type="ARBA" id="ARBA00022801"/>
    </source>
</evidence>
<feature type="binding site" evidence="6">
    <location>
        <position position="120"/>
    </location>
    <ligand>
        <name>Zn(2+)</name>
        <dbReference type="ChEBI" id="CHEBI:29105"/>
    </ligand>
</feature>
<dbReference type="GO" id="GO:0006046">
    <property type="term" value="P:N-acetylglucosamine catabolic process"/>
    <property type="evidence" value="ECO:0007669"/>
    <property type="project" value="TreeGrafter"/>
</dbReference>
<keyword evidence="3 4" id="KW-0378">Hydrolase</keyword>
<evidence type="ECO:0000256" key="1">
    <source>
        <dbReference type="ARBA" id="ARBA00010716"/>
    </source>
</evidence>
<dbReference type="GO" id="GO:0008448">
    <property type="term" value="F:N-acetylglucosamine-6-phosphate deacetylase activity"/>
    <property type="evidence" value="ECO:0007669"/>
    <property type="project" value="InterPro"/>
</dbReference>
<comment type="similarity">
    <text evidence="1 4">Belongs to the metallo-dependent hydrolases superfamily. NagA family.</text>
</comment>
<evidence type="ECO:0000313" key="8">
    <source>
        <dbReference type="EMBL" id="GII95549.1"/>
    </source>
</evidence>
<feature type="binding site" evidence="6">
    <location>
        <position position="188"/>
    </location>
    <ligand>
        <name>Zn(2+)</name>
        <dbReference type="ChEBI" id="CHEBI:29105"/>
    </ligand>
</feature>
<evidence type="ECO:0000256" key="4">
    <source>
        <dbReference type="PIRNR" id="PIRNR038994"/>
    </source>
</evidence>
<feature type="active site" description="Proton donor/acceptor" evidence="5">
    <location>
        <position position="267"/>
    </location>
</feature>
<sequence>MADQMIGRDPLSGQAISVHFTEAGIEQITSVESDTQLWISPGLLDLQVNGFAGHDINSAELSLTEVEAFVRALAENGTTRAIPTVITSSEAQICRSLSVIDAARRANPIVHNAIPYVHIEGPHISAEDGPRGVHPAEHIRPPDVAEFKRWQEAGRGLVGMVTLSAHYAEAPAYIRALTDSGVRCAIGHTSATPDEVLECIEAGAVHSTHLGNGAHEYVLRHPNYIWTQLADDRLTAGFIGDGLHLPEHTLRSMVRAKGRERSIIVSDSIALAGLPAGVYETPVGGQVELTADGRTNKVGTPFMSGAARPLADCVATTAKLAQIGLGDALQMATINPSRHVDDRGWLSVGEPADLIQFAWEPGADRLDIRQVVQGGRLLEPAA</sequence>
<keyword evidence="9" id="KW-1185">Reference proteome</keyword>
<organism evidence="8 9">
    <name type="scientific">Sinosporangium siamense</name>
    <dbReference type="NCBI Taxonomy" id="1367973"/>
    <lineage>
        <taxon>Bacteria</taxon>
        <taxon>Bacillati</taxon>
        <taxon>Actinomycetota</taxon>
        <taxon>Actinomycetes</taxon>
        <taxon>Streptosporangiales</taxon>
        <taxon>Streptosporangiaceae</taxon>
        <taxon>Sinosporangium</taxon>
    </lineage>
</organism>
<dbReference type="Proteomes" id="UP000606172">
    <property type="component" value="Unassembled WGS sequence"/>
</dbReference>
<dbReference type="PIRSF" id="PIRSF038994">
    <property type="entry name" value="NagA"/>
    <property type="match status" value="1"/>
</dbReference>
<evidence type="ECO:0000256" key="2">
    <source>
        <dbReference type="ARBA" id="ARBA00022723"/>
    </source>
</evidence>
<evidence type="ECO:0000256" key="5">
    <source>
        <dbReference type="PIRSR" id="PIRSR038994-1"/>
    </source>
</evidence>
<evidence type="ECO:0000259" key="7">
    <source>
        <dbReference type="Pfam" id="PF01979"/>
    </source>
</evidence>
<keyword evidence="4" id="KW-0119">Carbohydrate metabolism</keyword>
<evidence type="ECO:0000256" key="6">
    <source>
        <dbReference type="PIRSR" id="PIRSR038994-3"/>
    </source>
</evidence>
<dbReference type="AlphaFoldDB" id="A0A919RN72"/>